<proteinExistence type="predicted"/>
<evidence type="ECO:0000313" key="2">
    <source>
        <dbReference type="EMBL" id="QKJ67495.1"/>
    </source>
</evidence>
<dbReference type="InterPro" id="IPR036691">
    <property type="entry name" value="Endo/exonu/phosph_ase_sf"/>
</dbReference>
<dbReference type="GO" id="GO:0016020">
    <property type="term" value="C:membrane"/>
    <property type="evidence" value="ECO:0007669"/>
    <property type="project" value="GOC"/>
</dbReference>
<keyword evidence="3" id="KW-1185">Reference proteome</keyword>
<dbReference type="Pfam" id="PF03372">
    <property type="entry name" value="Exo_endo_phos"/>
    <property type="match status" value="1"/>
</dbReference>
<keyword evidence="2" id="KW-0269">Exonuclease</keyword>
<keyword evidence="2" id="KW-0540">Nuclease</keyword>
<keyword evidence="2" id="KW-0378">Hydrolase</keyword>
<protein>
    <submittedName>
        <fullName evidence="2">Endonuclease/exonuclease/phosphatase family protein</fullName>
    </submittedName>
</protein>
<evidence type="ECO:0000259" key="1">
    <source>
        <dbReference type="Pfam" id="PF03372"/>
    </source>
</evidence>
<evidence type="ECO:0000313" key="3">
    <source>
        <dbReference type="Proteomes" id="UP000504844"/>
    </source>
</evidence>
<dbReference type="Gene3D" id="3.60.10.10">
    <property type="entry name" value="Endonuclease/exonuclease/phosphatase"/>
    <property type="match status" value="1"/>
</dbReference>
<feature type="domain" description="Endonuclease/exonuclease/phosphatase" evidence="1">
    <location>
        <begin position="26"/>
        <end position="257"/>
    </location>
</feature>
<dbReference type="InterPro" id="IPR005135">
    <property type="entry name" value="Endo/exonuclease/phosphatase"/>
</dbReference>
<gene>
    <name evidence="2" type="ORF">HQN60_12695</name>
</gene>
<reference evidence="2 3" key="1">
    <citation type="submission" date="2020-05" db="EMBL/GenBank/DDBJ databases">
        <title>Complete genome sequence of Deefgea sp. D17.</title>
        <authorList>
            <person name="Bae J.-W."/>
            <person name="Han J.E."/>
        </authorList>
    </citation>
    <scope>NUCLEOTIDE SEQUENCE [LARGE SCALE GENOMIC DNA]</scope>
    <source>
        <strain evidence="2 3">D17</strain>
    </source>
</reference>
<dbReference type="InterPro" id="IPR051916">
    <property type="entry name" value="GPI-anchor_lipid_remodeler"/>
</dbReference>
<dbReference type="Proteomes" id="UP000504844">
    <property type="component" value="Chromosome"/>
</dbReference>
<dbReference type="GO" id="GO:0004519">
    <property type="term" value="F:endonuclease activity"/>
    <property type="evidence" value="ECO:0007669"/>
    <property type="project" value="UniProtKB-KW"/>
</dbReference>
<dbReference type="PANTHER" id="PTHR14859">
    <property type="entry name" value="CALCOFLUOR WHITE HYPERSENSITIVE PROTEIN PRECURSOR"/>
    <property type="match status" value="1"/>
</dbReference>
<dbReference type="GO" id="GO:0006506">
    <property type="term" value="P:GPI anchor biosynthetic process"/>
    <property type="evidence" value="ECO:0007669"/>
    <property type="project" value="TreeGrafter"/>
</dbReference>
<name>A0A6M8SQL4_9NEIS</name>
<dbReference type="PANTHER" id="PTHR14859:SF15">
    <property type="entry name" value="ENDONUCLEASE_EXONUCLEASE_PHOSPHATASE DOMAIN-CONTAINING PROTEIN"/>
    <property type="match status" value="1"/>
</dbReference>
<dbReference type="GO" id="GO:0004527">
    <property type="term" value="F:exonuclease activity"/>
    <property type="evidence" value="ECO:0007669"/>
    <property type="project" value="UniProtKB-KW"/>
</dbReference>
<accession>A0A6M8SQL4</accession>
<dbReference type="AlphaFoldDB" id="A0A6M8SQL4"/>
<dbReference type="SUPFAM" id="SSF56219">
    <property type="entry name" value="DNase I-like"/>
    <property type="match status" value="1"/>
</dbReference>
<dbReference type="EMBL" id="CP054143">
    <property type="protein sequence ID" value="QKJ67495.1"/>
    <property type="molecule type" value="Genomic_DNA"/>
</dbReference>
<organism evidence="2 3">
    <name type="scientific">Deefgea piscis</name>
    <dbReference type="NCBI Taxonomy" id="2739061"/>
    <lineage>
        <taxon>Bacteria</taxon>
        <taxon>Pseudomonadati</taxon>
        <taxon>Pseudomonadota</taxon>
        <taxon>Betaproteobacteria</taxon>
        <taxon>Neisseriales</taxon>
        <taxon>Chitinibacteraceae</taxon>
        <taxon>Deefgea</taxon>
    </lineage>
</organism>
<sequence length="272" mass="30679">MVLVCKNHPKNIGKCLKNIKNTLRIATYNIHKGMSPLNQNFVLHGVRHALKALDPDIVFLQEVQGLHHDLAKKIHTWPRDAQHVYLAGDALFSAYGSNAHYLLGHHGNALLSRFPILHRSNHDLTLHRFEQRGLLYCQLDLPHWTQSLHAFCVHLNLRASDRRKQLQLMIRAIAEQVPADAPLVLAGDFNDWRGEVSEVLQSELGMDEVFQSLHGAHARSFPARMPFFSLDRIYTRGFTIESAEVLQGAPWRSLSDHAPLLATLSLAGAQKA</sequence>
<dbReference type="KEGG" id="dee:HQN60_12695"/>
<keyword evidence="2" id="KW-0255">Endonuclease</keyword>